<gene>
    <name evidence="3" type="ORF">POTOM_047515</name>
</gene>
<organism evidence="3 4">
    <name type="scientific">Populus tomentosa</name>
    <name type="common">Chinese white poplar</name>
    <dbReference type="NCBI Taxonomy" id="118781"/>
    <lineage>
        <taxon>Eukaryota</taxon>
        <taxon>Viridiplantae</taxon>
        <taxon>Streptophyta</taxon>
        <taxon>Embryophyta</taxon>
        <taxon>Tracheophyta</taxon>
        <taxon>Spermatophyta</taxon>
        <taxon>Magnoliopsida</taxon>
        <taxon>eudicotyledons</taxon>
        <taxon>Gunneridae</taxon>
        <taxon>Pentapetalae</taxon>
        <taxon>rosids</taxon>
        <taxon>fabids</taxon>
        <taxon>Malpighiales</taxon>
        <taxon>Salicaceae</taxon>
        <taxon>Saliceae</taxon>
        <taxon>Populus</taxon>
    </lineage>
</organism>
<feature type="compositionally biased region" description="Polar residues" evidence="1">
    <location>
        <begin position="1"/>
        <end position="45"/>
    </location>
</feature>
<evidence type="ECO:0000313" key="3">
    <source>
        <dbReference type="EMBL" id="KAG6747626.1"/>
    </source>
</evidence>
<proteinExistence type="predicted"/>
<dbReference type="GO" id="GO:0043130">
    <property type="term" value="F:ubiquitin binding"/>
    <property type="evidence" value="ECO:0007669"/>
    <property type="project" value="InterPro"/>
</dbReference>
<feature type="region of interest" description="Disordered" evidence="1">
    <location>
        <begin position="1"/>
        <end position="82"/>
    </location>
</feature>
<dbReference type="EMBL" id="JAAWWB010000028">
    <property type="protein sequence ID" value="KAG6747626.1"/>
    <property type="molecule type" value="Genomic_DNA"/>
</dbReference>
<dbReference type="OrthoDB" id="5577209at2759"/>
<dbReference type="Pfam" id="PF02845">
    <property type="entry name" value="CUE"/>
    <property type="match status" value="1"/>
</dbReference>
<name>A0A8X7YB76_POPTO</name>
<evidence type="ECO:0000259" key="2">
    <source>
        <dbReference type="PROSITE" id="PS51140"/>
    </source>
</evidence>
<feature type="compositionally biased region" description="Polar residues" evidence="1">
    <location>
        <begin position="776"/>
        <end position="790"/>
    </location>
</feature>
<dbReference type="SMART" id="SM00546">
    <property type="entry name" value="CUE"/>
    <property type="match status" value="1"/>
</dbReference>
<comment type="caution">
    <text evidence="3">The sequence shown here is derived from an EMBL/GenBank/DDBJ whole genome shotgun (WGS) entry which is preliminary data.</text>
</comment>
<dbReference type="PROSITE" id="PS51140">
    <property type="entry name" value="CUE"/>
    <property type="match status" value="1"/>
</dbReference>
<sequence length="944" mass="104758">MSRRYSQNNDRQQQQEWRSNNSRNFSKPQTKFVPKNQNPNSNPTLSDSLRQSLSSQSDAAAAAAAAPASSGNIGAGESSSRIQMRDDEPWMSRKAVAGVQGGGKFVTYLPQDEAVAAGLGADEGGLDPVESQRVVDLLSRELSRFLKLKPKEFWKEVASDVSLHDFLDSFLKFRSRWYDFPHRGVKGIVAGVIVGELDLCRRVFMVLYRISSNRAPGVEAAESLNSKDHAVLLREKKLLDLPKLLDICSIYGHENEELTGLLVKNALKAQPWLHDDLATLMTHFLGIIHTMHQRCISSLEDLVPFQLERFPWKKTEIDVVMDFINDAIVSMDAFVTAYESAAVFFSCPVEMSHGNEEMLITLARLHDTLIPALQRGFRVILTGGDDRMILNVAVSLKMLSMRLSKFGWKLLDTCYLSDRVFEDHLPIPHVTKMFPAKVEDPVIRTDILIQTFREINGVLLGAQENQSKVSFLQNLERNHHIMSRLQSLQNAVHFLLLLGVPLKTLDGIGSIMEANVTIATFCEWAAVMISRVLIFNLLTAGWIFMDDEQLQYLSGIMASNLKGTIKESPALPTATASNKVQMGEDAAIMESKISQIKDLFPDYGKGFLAACLEAYNHNPEEVIQRILEGTLHEDLRCLDTSSETMPLPKTASTVGKKDKGKGKLVESTLPSTTSLHSVNPVVPVEQRQVEGPSVSSSSTTGRFVRKPNDMPGHYTTDTRDHKDTARMAALISQYEYEDEYDDSFDDLGFSVAESGVEENELLGNRINSNSGISSGTKTETSAQNSPNTKWGSRKKPQYYVKDGKNYSYKVAGSVAVANANEASLINQVHGEQIHGLGRGGNIPLGATKKLVEYQEKDRDQSDEPETEGRGNTGNYRGRPWGRGSKGGGRLRESNDVQDNQSDGSEIQGRESTPNHRGRGRGRGSNHNYRKDRAMNKHFSGLSGF</sequence>
<feature type="compositionally biased region" description="Low complexity" evidence="1">
    <location>
        <begin position="46"/>
        <end position="70"/>
    </location>
</feature>
<dbReference type="AlphaFoldDB" id="A0A8X7YB76"/>
<dbReference type="Proteomes" id="UP000886885">
    <property type="component" value="Chromosome 14D"/>
</dbReference>
<feature type="compositionally biased region" description="Low complexity" evidence="1">
    <location>
        <begin position="766"/>
        <end position="775"/>
    </location>
</feature>
<feature type="compositionally biased region" description="Basic residues" evidence="1">
    <location>
        <begin position="915"/>
        <end position="927"/>
    </location>
</feature>
<dbReference type="InterPro" id="IPR052586">
    <property type="entry name" value="ASCC2"/>
</dbReference>
<feature type="region of interest" description="Disordered" evidence="1">
    <location>
        <begin position="687"/>
        <end position="719"/>
    </location>
</feature>
<protein>
    <recommendedName>
        <fullName evidence="2">CUE domain-containing protein</fullName>
    </recommendedName>
</protein>
<feature type="region of interest" description="Disordered" evidence="1">
    <location>
        <begin position="763"/>
        <end position="796"/>
    </location>
</feature>
<dbReference type="InterPro" id="IPR041800">
    <property type="entry name" value="ASCC2_CUE"/>
</dbReference>
<evidence type="ECO:0000313" key="4">
    <source>
        <dbReference type="Proteomes" id="UP000886885"/>
    </source>
</evidence>
<feature type="domain" description="CUE" evidence="2">
    <location>
        <begin position="588"/>
        <end position="631"/>
    </location>
</feature>
<dbReference type="CDD" id="cd14364">
    <property type="entry name" value="CUE_ASCC2"/>
    <property type="match status" value="1"/>
</dbReference>
<reference evidence="3" key="1">
    <citation type="journal article" date="2020" name="bioRxiv">
        <title>Hybrid origin of Populus tomentosa Carr. identified through genome sequencing and phylogenomic analysis.</title>
        <authorList>
            <person name="An X."/>
            <person name="Gao K."/>
            <person name="Chen Z."/>
            <person name="Li J."/>
            <person name="Yang X."/>
            <person name="Yang X."/>
            <person name="Zhou J."/>
            <person name="Guo T."/>
            <person name="Zhao T."/>
            <person name="Huang S."/>
            <person name="Miao D."/>
            <person name="Khan W.U."/>
            <person name="Rao P."/>
            <person name="Ye M."/>
            <person name="Lei B."/>
            <person name="Liao W."/>
            <person name="Wang J."/>
            <person name="Ji L."/>
            <person name="Li Y."/>
            <person name="Guo B."/>
            <person name="Mustafa N.S."/>
            <person name="Li S."/>
            <person name="Yun Q."/>
            <person name="Keller S.R."/>
            <person name="Mao J."/>
            <person name="Zhang R."/>
            <person name="Strauss S.H."/>
        </authorList>
    </citation>
    <scope>NUCLEOTIDE SEQUENCE</scope>
    <source>
        <strain evidence="3">GM15</strain>
        <tissue evidence="3">Leaf</tissue>
    </source>
</reference>
<keyword evidence="4" id="KW-1185">Reference proteome</keyword>
<feature type="region of interest" description="Disordered" evidence="1">
    <location>
        <begin position="642"/>
        <end position="663"/>
    </location>
</feature>
<dbReference type="InterPro" id="IPR003892">
    <property type="entry name" value="CUE"/>
</dbReference>
<dbReference type="PANTHER" id="PTHR21494:SF0">
    <property type="entry name" value="ACTIVATING SIGNAL COINTEGRATOR 1 COMPLEX SUBUNIT 2"/>
    <property type="match status" value="1"/>
</dbReference>
<evidence type="ECO:0000256" key="1">
    <source>
        <dbReference type="SAM" id="MobiDB-lite"/>
    </source>
</evidence>
<feature type="region of interest" description="Disordered" evidence="1">
    <location>
        <begin position="854"/>
        <end position="944"/>
    </location>
</feature>
<dbReference type="PANTHER" id="PTHR21494">
    <property type="entry name" value="ACTIVATING SIGNAL COINTEGRATOR 1 COMPLEX SUBUNIT 2 ASC-1 COMPLEX SUBUNIT P100"/>
    <property type="match status" value="1"/>
</dbReference>
<accession>A0A8X7YB76</accession>